<dbReference type="EMBL" id="JABSTQ010008722">
    <property type="protein sequence ID" value="KAG0434144.1"/>
    <property type="molecule type" value="Genomic_DNA"/>
</dbReference>
<protein>
    <submittedName>
        <fullName evidence="1">Uncharacterized protein</fullName>
    </submittedName>
</protein>
<comment type="caution">
    <text evidence="1">The sequence shown here is derived from an EMBL/GenBank/DDBJ whole genome shotgun (WGS) entry which is preliminary data.</text>
</comment>
<proteinExistence type="predicted"/>
<reference evidence="1 2" key="1">
    <citation type="journal article" date="2020" name="Cell">
        <title>Large-Scale Comparative Analyses of Tick Genomes Elucidate Their Genetic Diversity and Vector Capacities.</title>
        <authorList>
            <consortium name="Tick Genome and Microbiome Consortium (TIGMIC)"/>
            <person name="Jia N."/>
            <person name="Wang J."/>
            <person name="Shi W."/>
            <person name="Du L."/>
            <person name="Sun Y."/>
            <person name="Zhan W."/>
            <person name="Jiang J.F."/>
            <person name="Wang Q."/>
            <person name="Zhang B."/>
            <person name="Ji P."/>
            <person name="Bell-Sakyi L."/>
            <person name="Cui X.M."/>
            <person name="Yuan T.T."/>
            <person name="Jiang B.G."/>
            <person name="Yang W.F."/>
            <person name="Lam T.T."/>
            <person name="Chang Q.C."/>
            <person name="Ding S.J."/>
            <person name="Wang X.J."/>
            <person name="Zhu J.G."/>
            <person name="Ruan X.D."/>
            <person name="Zhao L."/>
            <person name="Wei J.T."/>
            <person name="Ye R.Z."/>
            <person name="Que T.C."/>
            <person name="Du C.H."/>
            <person name="Zhou Y.H."/>
            <person name="Cheng J.X."/>
            <person name="Dai P.F."/>
            <person name="Guo W.B."/>
            <person name="Han X.H."/>
            <person name="Huang E.J."/>
            <person name="Li L.F."/>
            <person name="Wei W."/>
            <person name="Gao Y.C."/>
            <person name="Liu J.Z."/>
            <person name="Shao H.Z."/>
            <person name="Wang X."/>
            <person name="Wang C.C."/>
            <person name="Yang T.C."/>
            <person name="Huo Q.B."/>
            <person name="Li W."/>
            <person name="Chen H.Y."/>
            <person name="Chen S.E."/>
            <person name="Zhou L.G."/>
            <person name="Ni X.B."/>
            <person name="Tian J.H."/>
            <person name="Sheng Y."/>
            <person name="Liu T."/>
            <person name="Pan Y.S."/>
            <person name="Xia L.Y."/>
            <person name="Li J."/>
            <person name="Zhao F."/>
            <person name="Cao W.C."/>
        </authorList>
    </citation>
    <scope>NUCLEOTIDE SEQUENCE [LARGE SCALE GENOMIC DNA]</scope>
    <source>
        <strain evidence="1">Iper-2018</strain>
    </source>
</reference>
<name>A0AC60QII6_IXOPE</name>
<sequence length="185" mass="20887">MSSTTCSAVGCTNNPVRNPELWFHQFPRDRKGHKVWVGAVRRIDFGPRKTVDSELQREALLPALYVRHLHTCRLRKASASKTRENLGVLPAAYLFPRCSTDSHVLSRTLTSDYPRNHVRLERREERPKASHVRTGLPVPPCDTASAVPRFTVRVLYSSFQHGRIFVVVVVGGGGRTDVAHFRSPH</sequence>
<gene>
    <name evidence="1" type="ORF">HPB47_019326</name>
</gene>
<evidence type="ECO:0000313" key="2">
    <source>
        <dbReference type="Proteomes" id="UP000805193"/>
    </source>
</evidence>
<keyword evidence="2" id="KW-1185">Reference proteome</keyword>
<accession>A0AC60QII6</accession>
<evidence type="ECO:0000313" key="1">
    <source>
        <dbReference type="EMBL" id="KAG0434144.1"/>
    </source>
</evidence>
<dbReference type="Proteomes" id="UP000805193">
    <property type="component" value="Unassembled WGS sequence"/>
</dbReference>
<organism evidence="1 2">
    <name type="scientific">Ixodes persulcatus</name>
    <name type="common">Taiga tick</name>
    <dbReference type="NCBI Taxonomy" id="34615"/>
    <lineage>
        <taxon>Eukaryota</taxon>
        <taxon>Metazoa</taxon>
        <taxon>Ecdysozoa</taxon>
        <taxon>Arthropoda</taxon>
        <taxon>Chelicerata</taxon>
        <taxon>Arachnida</taxon>
        <taxon>Acari</taxon>
        <taxon>Parasitiformes</taxon>
        <taxon>Ixodida</taxon>
        <taxon>Ixodoidea</taxon>
        <taxon>Ixodidae</taxon>
        <taxon>Ixodinae</taxon>
        <taxon>Ixodes</taxon>
    </lineage>
</organism>